<proteinExistence type="predicted"/>
<protein>
    <submittedName>
        <fullName evidence="1">Uncharacterized protein</fullName>
    </submittedName>
</protein>
<organism evidence="1 2">
    <name type="scientific">Candidatus Woykebacteria bacterium RBG_19FT_COMBO_43_10</name>
    <dbReference type="NCBI Taxonomy" id="1802598"/>
    <lineage>
        <taxon>Bacteria</taxon>
        <taxon>Candidatus Woykeibacteriota</taxon>
    </lineage>
</organism>
<accession>A0A1G1WGB4</accession>
<sequence>MIIRSFLKTASIFTFSLAFLLGSVTVPFLSRAGADAQIEFTKQVKQEGDADYKSDITVTDTSKPVIFRIYVFNPTPTTYTGGLLRDEFPFDQTGSVKNRALFDTDQTPLFFSDALINLPAGKKLIYMEGSTRVYGFNDSEGVAIPDINGLSPLITPQGLKINNIRGGDTQFKHWYVFKANIVSKSVPTPKPLPSLETKKEVNNITQNTGFTEGVSANKGDILEFRIWAHNKIVGSEAVRVVVRDSLPINEAKKFINKAHVSATKFNGISDTATVTTAFLSRLEYIPGTTRTFGHADKSEGELVADINGQSKLFDRGVSLGNIKGCFEFERFVTFQVKVIKPEVLAAKAVPVSTLPDTGPGLGLITLFGGIPAGLALRKFKKKI</sequence>
<comment type="caution">
    <text evidence="1">The sequence shown here is derived from an EMBL/GenBank/DDBJ whole genome shotgun (WGS) entry which is preliminary data.</text>
</comment>
<reference evidence="1 2" key="1">
    <citation type="journal article" date="2016" name="Nat. Commun.">
        <title>Thousands of microbial genomes shed light on interconnected biogeochemical processes in an aquifer system.</title>
        <authorList>
            <person name="Anantharaman K."/>
            <person name="Brown C.T."/>
            <person name="Hug L.A."/>
            <person name="Sharon I."/>
            <person name="Castelle C.J."/>
            <person name="Probst A.J."/>
            <person name="Thomas B.C."/>
            <person name="Singh A."/>
            <person name="Wilkins M.J."/>
            <person name="Karaoz U."/>
            <person name="Brodie E.L."/>
            <person name="Williams K.H."/>
            <person name="Hubbard S.S."/>
            <person name="Banfield J.F."/>
        </authorList>
    </citation>
    <scope>NUCLEOTIDE SEQUENCE [LARGE SCALE GENOMIC DNA]</scope>
</reference>
<dbReference type="Proteomes" id="UP000176645">
    <property type="component" value="Unassembled WGS sequence"/>
</dbReference>
<dbReference type="AlphaFoldDB" id="A0A1G1WGB4"/>
<gene>
    <name evidence="1" type="ORF">A2Z42_01220</name>
</gene>
<evidence type="ECO:0000313" key="2">
    <source>
        <dbReference type="Proteomes" id="UP000176645"/>
    </source>
</evidence>
<evidence type="ECO:0000313" key="1">
    <source>
        <dbReference type="EMBL" id="OGY26735.1"/>
    </source>
</evidence>
<dbReference type="EMBL" id="MHCU01000059">
    <property type="protein sequence ID" value="OGY26735.1"/>
    <property type="molecule type" value="Genomic_DNA"/>
</dbReference>
<name>A0A1G1WGB4_9BACT</name>